<comment type="caution">
    <text evidence="3">The sequence shown here is derived from an EMBL/GenBank/DDBJ whole genome shotgun (WGS) entry which is preliminary data.</text>
</comment>
<feature type="compositionally biased region" description="Acidic residues" evidence="1">
    <location>
        <begin position="21"/>
        <end position="63"/>
    </location>
</feature>
<feature type="compositionally biased region" description="Acidic residues" evidence="1">
    <location>
        <begin position="827"/>
        <end position="836"/>
    </location>
</feature>
<proteinExistence type="predicted"/>
<feature type="compositionally biased region" description="Basic and acidic residues" evidence="1">
    <location>
        <begin position="813"/>
        <end position="826"/>
    </location>
</feature>
<name>A0A409YBN1_9AGAR</name>
<dbReference type="InterPro" id="IPR046496">
    <property type="entry name" value="DUF6589"/>
</dbReference>
<dbReference type="Proteomes" id="UP000284706">
    <property type="component" value="Unassembled WGS sequence"/>
</dbReference>
<protein>
    <recommendedName>
        <fullName evidence="2">DUF6589 domain-containing protein</fullName>
    </recommendedName>
</protein>
<evidence type="ECO:0000313" key="3">
    <source>
        <dbReference type="EMBL" id="PPR00408.1"/>
    </source>
</evidence>
<evidence type="ECO:0000313" key="4">
    <source>
        <dbReference type="Proteomes" id="UP000284706"/>
    </source>
</evidence>
<feature type="region of interest" description="Disordered" evidence="1">
    <location>
        <begin position="813"/>
        <end position="851"/>
    </location>
</feature>
<dbReference type="OrthoDB" id="3251235at2759"/>
<sequence length="851" mass="97222">MNSSQAFISLFDNRDVGIDGNESEPEEVPSDLEMEDSDVEEEPEEEGGEEEEEEIEEISEGDSTELRDKVKSLLEVFDEKNLKVVDFLDAISWGDTACTKDAKVRNERTILLRDKKLGGILHRWARPPRRPGSNKRRALGAYPIMKDFAVDFLKNLASTELERLAKFLHSSADGSEDVRTSNLLKTGFKDLSTTMHAHAPVFWTLLESLMDRPSAREETKKEKTKITSTIVCILSYGVSAKGFDTLHALGITMSHKWTANAVERITNQCMKEVKEHIDVRPWLISHDNINIPFRVFSQRLQNQGEFGNGTAATVYVKPNEPPLSDGLNQLLRERRAEGLKNPLTVQEIWDLHVKAYPHVQKNAVYQVLRLLLESDAFNLSAYPGKDSDILKPPPALDQLPTGPENRTLQYLLGTVDIPEASYEGNSRLIEEFLQQLGVTDDQRRKEFGTKRTVPWVGDQLTMDRLRGLFKFRAEDENSYERLDFMALVFGWFHLQMAYAGSLHKQYYGTTRSRGLQQAFVLLQKKGLAKAQIKGPFHHDLNEALYHIAEAHFRVDYLEFGHVEKIEDLRQKSPEELHALAEAIVEKRASSNALEYLHAKREEQRDQQLQQVIMWNRDILQYIVLDQAIRHGDVGLVEASLPHLLFRFVGGSNPKYANEVLELLQGLHKEWPEELAHFVRHHGWLVNLTGKPGSFFPIDKAQEQNIKDIKVTYRSEGPNIKWEYLRKLHPAIHTIREVAGHIEQEFGTLTRGKKHTIPSKELDVMKLQQNYQESGYHRFEPGRKGTKDTIAADITTEGAIKFMSGHTIKQWKDRRTFSRGKAERWPEASEESDEELVPGEAVGEGEDVQKEG</sequence>
<organism evidence="3 4">
    <name type="scientific">Gymnopilus dilepis</name>
    <dbReference type="NCBI Taxonomy" id="231916"/>
    <lineage>
        <taxon>Eukaryota</taxon>
        <taxon>Fungi</taxon>
        <taxon>Dikarya</taxon>
        <taxon>Basidiomycota</taxon>
        <taxon>Agaricomycotina</taxon>
        <taxon>Agaricomycetes</taxon>
        <taxon>Agaricomycetidae</taxon>
        <taxon>Agaricales</taxon>
        <taxon>Agaricineae</taxon>
        <taxon>Hymenogastraceae</taxon>
        <taxon>Gymnopilus</taxon>
    </lineage>
</organism>
<dbReference type="AlphaFoldDB" id="A0A409YBN1"/>
<dbReference type="STRING" id="231916.A0A409YBN1"/>
<dbReference type="Pfam" id="PF20231">
    <property type="entry name" value="DUF6589"/>
    <property type="match status" value="1"/>
</dbReference>
<reference evidence="3 4" key="1">
    <citation type="journal article" date="2018" name="Evol. Lett.">
        <title>Horizontal gene cluster transfer increased hallucinogenic mushroom diversity.</title>
        <authorList>
            <person name="Reynolds H.T."/>
            <person name="Vijayakumar V."/>
            <person name="Gluck-Thaler E."/>
            <person name="Korotkin H.B."/>
            <person name="Matheny P.B."/>
            <person name="Slot J.C."/>
        </authorList>
    </citation>
    <scope>NUCLEOTIDE SEQUENCE [LARGE SCALE GENOMIC DNA]</scope>
    <source>
        <strain evidence="3 4">SRW20</strain>
    </source>
</reference>
<gene>
    <name evidence="3" type="ORF">CVT26_009693</name>
</gene>
<feature type="region of interest" description="Disordered" evidence="1">
    <location>
        <begin position="1"/>
        <end position="63"/>
    </location>
</feature>
<evidence type="ECO:0000259" key="2">
    <source>
        <dbReference type="Pfam" id="PF20231"/>
    </source>
</evidence>
<accession>A0A409YBN1</accession>
<dbReference type="InParanoid" id="A0A409YBN1"/>
<evidence type="ECO:0000256" key="1">
    <source>
        <dbReference type="SAM" id="MobiDB-lite"/>
    </source>
</evidence>
<feature type="domain" description="DUF6589" evidence="2">
    <location>
        <begin position="340"/>
        <end position="754"/>
    </location>
</feature>
<dbReference type="EMBL" id="NHYE01001007">
    <property type="protein sequence ID" value="PPR00408.1"/>
    <property type="molecule type" value="Genomic_DNA"/>
</dbReference>
<keyword evidence="4" id="KW-1185">Reference proteome</keyword>